<name>A0ABQ9HQ11_9NEOP</name>
<organism evidence="4 5">
    <name type="scientific">Dryococelus australis</name>
    <dbReference type="NCBI Taxonomy" id="614101"/>
    <lineage>
        <taxon>Eukaryota</taxon>
        <taxon>Metazoa</taxon>
        <taxon>Ecdysozoa</taxon>
        <taxon>Arthropoda</taxon>
        <taxon>Hexapoda</taxon>
        <taxon>Insecta</taxon>
        <taxon>Pterygota</taxon>
        <taxon>Neoptera</taxon>
        <taxon>Polyneoptera</taxon>
        <taxon>Phasmatodea</taxon>
        <taxon>Verophasmatodea</taxon>
        <taxon>Anareolatae</taxon>
        <taxon>Phasmatidae</taxon>
        <taxon>Eurycanthinae</taxon>
        <taxon>Dryococelus</taxon>
    </lineage>
</organism>
<dbReference type="PANTHER" id="PTHR46599:SF3">
    <property type="entry name" value="PIGGYBAC TRANSPOSABLE ELEMENT-DERIVED PROTEIN 4"/>
    <property type="match status" value="1"/>
</dbReference>
<reference evidence="4 5" key="1">
    <citation type="submission" date="2023-02" db="EMBL/GenBank/DDBJ databases">
        <title>LHISI_Scaffold_Assembly.</title>
        <authorList>
            <person name="Stuart O.P."/>
            <person name="Cleave R."/>
            <person name="Magrath M.J.L."/>
            <person name="Mikheyev A.S."/>
        </authorList>
    </citation>
    <scope>NUCLEOTIDE SEQUENCE [LARGE SCALE GENOMIC DNA]</scope>
    <source>
        <strain evidence="4">Daus_M_001</strain>
        <tissue evidence="4">Leg muscle</tissue>
    </source>
</reference>
<sequence length="485" mass="56057">MSETHEDMTHIYLLERKIAITLHTRTGYCYRRERINFQGQTSYIPSKRSRFELKTFLLCESSSEYVWTMMIYTGKDTKINTEYQHLPKSTYVVMSLIKPLLNKGYCLTTDHFYTSPELADLLIAHKTYSYREKLKERKGKLKITKEAKVLLFCGKTKKYVALLLTVHGEQFTTVERLGRKPVNKPAVVASYNKTTGGIDHVDQQLANYPLPQKHGKVLVGVQCISAISEVWQRSELPQIQIKTGPSNPEISPKHTGRPGPLPAPLRLTGRHFPQVIHPTDKKERPTRQCGMCYRVRDAKGNKNRRETRYYCPDYEVPLCVTSCFRVYHTSTNIYTVSYYRIDIPTLLEVGYVYFRHIECVLWSVVGGEGEDVKWSTKTRPTGVAVWKKTKLVYWVRGREAYCDWVMLLLTNCMATEPVRPQQLATSPPHGFTRMSHISQCRNSYFQLFILTLTNHTHLTANHSHLHITPPHSPRLHPYLISVFGL</sequence>
<dbReference type="EMBL" id="JARBHB010000004">
    <property type="protein sequence ID" value="KAJ8886456.1"/>
    <property type="molecule type" value="Genomic_DNA"/>
</dbReference>
<evidence type="ECO:0000259" key="2">
    <source>
        <dbReference type="Pfam" id="PF13842"/>
    </source>
</evidence>
<feature type="domain" description="PiggyBac transposable element-derived protein" evidence="3">
    <location>
        <begin position="41"/>
        <end position="209"/>
    </location>
</feature>
<accession>A0ABQ9HQ11</accession>
<dbReference type="Pfam" id="PF13843">
    <property type="entry name" value="DDE_Tnp_1_7"/>
    <property type="match status" value="1"/>
</dbReference>
<feature type="region of interest" description="Disordered" evidence="1">
    <location>
        <begin position="241"/>
        <end position="264"/>
    </location>
</feature>
<gene>
    <name evidence="4" type="ORF">PR048_012667</name>
</gene>
<keyword evidence="5" id="KW-1185">Reference proteome</keyword>
<evidence type="ECO:0008006" key="6">
    <source>
        <dbReference type="Google" id="ProtNLM"/>
    </source>
</evidence>
<dbReference type="Proteomes" id="UP001159363">
    <property type="component" value="Chromosome X"/>
</dbReference>
<proteinExistence type="predicted"/>
<evidence type="ECO:0000313" key="4">
    <source>
        <dbReference type="EMBL" id="KAJ8886456.1"/>
    </source>
</evidence>
<evidence type="ECO:0000259" key="3">
    <source>
        <dbReference type="Pfam" id="PF13843"/>
    </source>
</evidence>
<feature type="domain" description="PiggyBac transposable element-derived protein 4 C-terminal zinc-finger" evidence="2">
    <location>
        <begin position="280"/>
        <end position="328"/>
    </location>
</feature>
<comment type="caution">
    <text evidence="4">The sequence shown here is derived from an EMBL/GenBank/DDBJ whole genome shotgun (WGS) entry which is preliminary data.</text>
</comment>
<dbReference type="InterPro" id="IPR029526">
    <property type="entry name" value="PGBD"/>
</dbReference>
<evidence type="ECO:0000313" key="5">
    <source>
        <dbReference type="Proteomes" id="UP001159363"/>
    </source>
</evidence>
<dbReference type="Pfam" id="PF13842">
    <property type="entry name" value="zf-Tnp_2"/>
    <property type="match status" value="1"/>
</dbReference>
<protein>
    <recommendedName>
        <fullName evidence="6">PiggyBac transposable element-derived protein 4</fullName>
    </recommendedName>
</protein>
<evidence type="ECO:0000256" key="1">
    <source>
        <dbReference type="SAM" id="MobiDB-lite"/>
    </source>
</evidence>
<dbReference type="PANTHER" id="PTHR46599">
    <property type="entry name" value="PIGGYBAC TRANSPOSABLE ELEMENT-DERIVED PROTEIN 4"/>
    <property type="match status" value="1"/>
</dbReference>
<dbReference type="InterPro" id="IPR032718">
    <property type="entry name" value="PGBD4_Znf_C"/>
</dbReference>